<dbReference type="EMBL" id="CAOQHR010000005">
    <property type="protein sequence ID" value="CAI6334980.1"/>
    <property type="molecule type" value="Genomic_DNA"/>
</dbReference>
<keyword evidence="4" id="KW-1185">Reference proteome</keyword>
<dbReference type="AlphaFoldDB" id="A0A9W4UFH0"/>
<feature type="chain" id="PRO_5040742356" description="Extracellular membrane protein CFEM domain-containing protein" evidence="2">
    <location>
        <begin position="20"/>
        <end position="236"/>
    </location>
</feature>
<keyword evidence="1" id="KW-1133">Transmembrane helix</keyword>
<dbReference type="OrthoDB" id="3783580at2759"/>
<keyword evidence="2" id="KW-0732">Signal</keyword>
<keyword evidence="1" id="KW-0812">Transmembrane</keyword>
<organism evidence="3 4">
    <name type="scientific">Periconia digitata</name>
    <dbReference type="NCBI Taxonomy" id="1303443"/>
    <lineage>
        <taxon>Eukaryota</taxon>
        <taxon>Fungi</taxon>
        <taxon>Dikarya</taxon>
        <taxon>Ascomycota</taxon>
        <taxon>Pezizomycotina</taxon>
        <taxon>Dothideomycetes</taxon>
        <taxon>Pleosporomycetidae</taxon>
        <taxon>Pleosporales</taxon>
        <taxon>Massarineae</taxon>
        <taxon>Periconiaceae</taxon>
        <taxon>Periconia</taxon>
    </lineage>
</organism>
<feature type="signal peptide" evidence="2">
    <location>
        <begin position="1"/>
        <end position="19"/>
    </location>
</feature>
<dbReference type="Proteomes" id="UP001152607">
    <property type="component" value="Unassembled WGS sequence"/>
</dbReference>
<accession>A0A9W4UFH0</accession>
<comment type="caution">
    <text evidence="3">The sequence shown here is derived from an EMBL/GenBank/DDBJ whole genome shotgun (WGS) entry which is preliminary data.</text>
</comment>
<evidence type="ECO:0000256" key="2">
    <source>
        <dbReference type="SAM" id="SignalP"/>
    </source>
</evidence>
<evidence type="ECO:0000256" key="1">
    <source>
        <dbReference type="SAM" id="Phobius"/>
    </source>
</evidence>
<proteinExistence type="predicted"/>
<evidence type="ECO:0000313" key="4">
    <source>
        <dbReference type="Proteomes" id="UP001152607"/>
    </source>
</evidence>
<sequence length="236" mass="24993">MHLIALLVALVGIYSPVFGQLSDPATLGATIKADKKYQLLPACVNQCLWDIGDNDTPKIGGDLAIHLSCSSPWINGCYCRGASASYAHSFISSCATYLCSIPKQSDIEAATSVYQGYCKQALGTAYIPEGVDQPLPTSTDTPGTVPSRPSPTLAKVASLQFNSSSGISSPSSGPGSDEKIAGLSKGTFIGVVVSASCSVLGMVFVIWFKIYKHKQQKRIQAEHQMGVQSLYHRAKA</sequence>
<feature type="transmembrane region" description="Helical" evidence="1">
    <location>
        <begin position="188"/>
        <end position="208"/>
    </location>
</feature>
<reference evidence="3" key="1">
    <citation type="submission" date="2023-01" db="EMBL/GenBank/DDBJ databases">
        <authorList>
            <person name="Van Ghelder C."/>
            <person name="Rancurel C."/>
        </authorList>
    </citation>
    <scope>NUCLEOTIDE SEQUENCE</scope>
    <source>
        <strain evidence="3">CNCM I-4278</strain>
    </source>
</reference>
<gene>
    <name evidence="3" type="ORF">PDIGIT_LOCUS8055</name>
</gene>
<name>A0A9W4UFH0_9PLEO</name>
<keyword evidence="1" id="KW-0472">Membrane</keyword>
<evidence type="ECO:0000313" key="3">
    <source>
        <dbReference type="EMBL" id="CAI6334980.1"/>
    </source>
</evidence>
<evidence type="ECO:0008006" key="5">
    <source>
        <dbReference type="Google" id="ProtNLM"/>
    </source>
</evidence>
<protein>
    <recommendedName>
        <fullName evidence="5">Extracellular membrane protein CFEM domain-containing protein</fullName>
    </recommendedName>
</protein>